<comment type="catalytic activity">
    <reaction evidence="2 13">
        <text>1-(5-phospho-beta-D-ribosyl)-ATP + H2O = 1-(5-phospho-beta-D-ribosyl)-5'-AMP + diphosphate + H(+)</text>
        <dbReference type="Rhea" id="RHEA:22828"/>
        <dbReference type="ChEBI" id="CHEBI:15377"/>
        <dbReference type="ChEBI" id="CHEBI:15378"/>
        <dbReference type="ChEBI" id="CHEBI:33019"/>
        <dbReference type="ChEBI" id="CHEBI:59457"/>
        <dbReference type="ChEBI" id="CHEBI:73183"/>
        <dbReference type="EC" id="3.6.1.31"/>
    </reaction>
</comment>
<dbReference type="InterPro" id="IPR038019">
    <property type="entry name" value="PRib_AMP_CycHydrolase_sf"/>
</dbReference>
<dbReference type="Gene3D" id="1.10.287.1080">
    <property type="entry name" value="MazG-like"/>
    <property type="match status" value="1"/>
</dbReference>
<dbReference type="SUPFAM" id="SSF141734">
    <property type="entry name" value="HisI-like"/>
    <property type="match status" value="1"/>
</dbReference>
<comment type="pathway">
    <text evidence="5 13">Amino-acid biosynthesis; L-histidine biosynthesis; L-histidine from 5-phospho-alpha-D-ribose 1-diphosphate: step 2/9.</text>
</comment>
<evidence type="ECO:0000256" key="10">
    <source>
        <dbReference type="ARBA" id="ARBA00022840"/>
    </source>
</evidence>
<reference evidence="15 16" key="2">
    <citation type="submission" date="2018-05" db="EMBL/GenBank/DDBJ databases">
        <authorList>
            <person name="Lanie J.A."/>
            <person name="Ng W.-L."/>
            <person name="Kazmierczak K.M."/>
            <person name="Andrzejewski T.M."/>
            <person name="Davidsen T.M."/>
            <person name="Wayne K.J."/>
            <person name="Tettelin H."/>
            <person name="Glass J.I."/>
            <person name="Rusch D."/>
            <person name="Podicherti R."/>
            <person name="Tsui H.-C.T."/>
            <person name="Winkler M.E."/>
        </authorList>
    </citation>
    <scope>NUCLEOTIDE SEQUENCE [LARGE SCALE GENOMIC DNA]</scope>
    <source>
        <strain evidence="15 16">C305</strain>
    </source>
</reference>
<dbReference type="GO" id="GO:0004636">
    <property type="term" value="F:phosphoribosyl-ATP diphosphatase activity"/>
    <property type="evidence" value="ECO:0007669"/>
    <property type="project" value="UniProtKB-UniRule"/>
</dbReference>
<dbReference type="EMBL" id="QFRJ01000001">
    <property type="protein sequence ID" value="PWH87081.1"/>
    <property type="molecule type" value="Genomic_DNA"/>
</dbReference>
<keyword evidence="8 13" id="KW-0547">Nucleotide-binding</keyword>
<dbReference type="GO" id="GO:0004635">
    <property type="term" value="F:phosphoribosyl-AMP cyclohydrolase activity"/>
    <property type="evidence" value="ECO:0007669"/>
    <property type="project" value="UniProtKB-EC"/>
</dbReference>
<comment type="pathway">
    <text evidence="4">Amino-acid biosynthesis; L-histidine biosynthesis; L-histidine from 5-phospho-alpha-D-ribose 1-diphosphate: step 3/9.</text>
</comment>
<evidence type="ECO:0000313" key="16">
    <source>
        <dbReference type="Proteomes" id="UP000245370"/>
    </source>
</evidence>
<dbReference type="Gene3D" id="3.10.20.810">
    <property type="entry name" value="Phosphoribosyl-AMP cyclohydrolase"/>
    <property type="match status" value="1"/>
</dbReference>
<dbReference type="GO" id="GO:0000105">
    <property type="term" value="P:L-histidine biosynthetic process"/>
    <property type="evidence" value="ECO:0007669"/>
    <property type="project" value="UniProtKB-UniRule"/>
</dbReference>
<evidence type="ECO:0000256" key="1">
    <source>
        <dbReference type="ARBA" id="ARBA00000024"/>
    </source>
</evidence>
<organism evidence="15 16">
    <name type="scientific">Brumimicrobium oceani</name>
    <dbReference type="NCBI Taxonomy" id="2100725"/>
    <lineage>
        <taxon>Bacteria</taxon>
        <taxon>Pseudomonadati</taxon>
        <taxon>Bacteroidota</taxon>
        <taxon>Flavobacteriia</taxon>
        <taxon>Flavobacteriales</taxon>
        <taxon>Crocinitomicaceae</taxon>
        <taxon>Brumimicrobium</taxon>
    </lineage>
</organism>
<evidence type="ECO:0000256" key="4">
    <source>
        <dbReference type="ARBA" id="ARBA00005169"/>
    </source>
</evidence>
<dbReference type="Proteomes" id="UP000245370">
    <property type="component" value="Unassembled WGS sequence"/>
</dbReference>
<evidence type="ECO:0000256" key="6">
    <source>
        <dbReference type="ARBA" id="ARBA00022490"/>
    </source>
</evidence>
<evidence type="ECO:0000256" key="13">
    <source>
        <dbReference type="HAMAP-Rule" id="MF_01020"/>
    </source>
</evidence>
<evidence type="ECO:0000256" key="8">
    <source>
        <dbReference type="ARBA" id="ARBA00022741"/>
    </source>
</evidence>
<dbReference type="InterPro" id="IPR021130">
    <property type="entry name" value="PRib-ATP_PPHydrolase-like"/>
</dbReference>
<keyword evidence="7 13" id="KW-0028">Amino-acid biosynthesis</keyword>
<sequence>MNLVQRIHFKIKNTIMKIEFDKNNGIIPVIIQDVNTYDVLMFAYMNEEAYDITLRTKEVTFFSNEKQALWTKGKDKNALIFHGVELDEDERVLLMKVEPIQAIGEEGKMTVWGDTFSNQHGILEQLEKKINDRKLNPKDNSYISSLFDRGENHIAEKFGQEAIEMIVDLKNKDKELFSKESADLLLHYLVLLKSKGITLNDVLKTLKSNS</sequence>
<reference evidence="15 16" key="1">
    <citation type="submission" date="2018-05" db="EMBL/GenBank/DDBJ databases">
        <title>Brumimicrobium oceani sp. nov., isolated from coastal sediment.</title>
        <authorList>
            <person name="Kou Y."/>
        </authorList>
    </citation>
    <scope>NUCLEOTIDE SEQUENCE [LARGE SCALE GENOMIC DNA]</scope>
    <source>
        <strain evidence="15 16">C305</strain>
    </source>
</reference>
<evidence type="ECO:0000259" key="14">
    <source>
        <dbReference type="Pfam" id="PF01502"/>
    </source>
</evidence>
<keyword evidence="12" id="KW-0511">Multifunctional enzyme</keyword>
<dbReference type="UniPathway" id="UPA00031">
    <property type="reaction ID" value="UER00007"/>
</dbReference>
<keyword evidence="9 13" id="KW-0378">Hydrolase</keyword>
<dbReference type="PANTHER" id="PTHR42945">
    <property type="entry name" value="HISTIDINE BIOSYNTHESIS BIFUNCTIONAL PROTEIN"/>
    <property type="match status" value="1"/>
</dbReference>
<accession>A0A2U2XH89</accession>
<dbReference type="Pfam" id="PF01502">
    <property type="entry name" value="PRA-CH"/>
    <property type="match status" value="1"/>
</dbReference>
<dbReference type="InterPro" id="IPR002496">
    <property type="entry name" value="PRib_AMP_CycHydrolase_dom"/>
</dbReference>
<evidence type="ECO:0000256" key="7">
    <source>
        <dbReference type="ARBA" id="ARBA00022605"/>
    </source>
</evidence>
<evidence type="ECO:0000256" key="11">
    <source>
        <dbReference type="ARBA" id="ARBA00023102"/>
    </source>
</evidence>
<protein>
    <recommendedName>
        <fullName evidence="13">Phosphoribosyl-ATP pyrophosphatase</fullName>
        <shortName evidence="13">PRA-PH</shortName>
        <ecNumber evidence="13">3.6.1.31</ecNumber>
    </recommendedName>
</protein>
<evidence type="ECO:0000256" key="5">
    <source>
        <dbReference type="ARBA" id="ARBA00005204"/>
    </source>
</evidence>
<dbReference type="NCBIfam" id="TIGR03188">
    <property type="entry name" value="histidine_hisI"/>
    <property type="match status" value="1"/>
</dbReference>
<keyword evidence="16" id="KW-1185">Reference proteome</keyword>
<name>A0A2U2XH89_9FLAO</name>
<dbReference type="PANTHER" id="PTHR42945:SF9">
    <property type="entry name" value="HISTIDINE BIOSYNTHESIS BIFUNCTIONAL PROTEIN HISIE"/>
    <property type="match status" value="1"/>
</dbReference>
<dbReference type="GO" id="GO:0005524">
    <property type="term" value="F:ATP binding"/>
    <property type="evidence" value="ECO:0007669"/>
    <property type="project" value="UniProtKB-KW"/>
</dbReference>
<dbReference type="InterPro" id="IPR008179">
    <property type="entry name" value="HisE"/>
</dbReference>
<keyword evidence="6 13" id="KW-0963">Cytoplasm</keyword>
<evidence type="ECO:0000256" key="3">
    <source>
        <dbReference type="ARBA" id="ARBA00004496"/>
    </source>
</evidence>
<comment type="catalytic activity">
    <reaction evidence="1">
        <text>1-(5-phospho-beta-D-ribosyl)-5'-AMP + H2O = 1-(5-phospho-beta-D-ribosyl)-5-[(5-phospho-beta-D-ribosylamino)methylideneamino]imidazole-4-carboxamide</text>
        <dbReference type="Rhea" id="RHEA:20049"/>
        <dbReference type="ChEBI" id="CHEBI:15377"/>
        <dbReference type="ChEBI" id="CHEBI:58435"/>
        <dbReference type="ChEBI" id="CHEBI:59457"/>
        <dbReference type="EC" id="3.5.4.19"/>
    </reaction>
</comment>
<proteinExistence type="inferred from homology"/>
<evidence type="ECO:0000256" key="9">
    <source>
        <dbReference type="ARBA" id="ARBA00022801"/>
    </source>
</evidence>
<gene>
    <name evidence="13" type="primary">hisE</name>
    <name evidence="15" type="ORF">DIT68_02125</name>
</gene>
<keyword evidence="11 13" id="KW-0368">Histidine biosynthesis</keyword>
<dbReference type="CDD" id="cd11534">
    <property type="entry name" value="NTP-PPase_HisIE_like"/>
    <property type="match status" value="1"/>
</dbReference>
<dbReference type="AlphaFoldDB" id="A0A2U2XH89"/>
<evidence type="ECO:0000256" key="12">
    <source>
        <dbReference type="ARBA" id="ARBA00023268"/>
    </source>
</evidence>
<comment type="subcellular location">
    <subcellularLocation>
        <location evidence="3 13">Cytoplasm</location>
    </subcellularLocation>
</comment>
<keyword evidence="10 13" id="KW-0067">ATP-binding</keyword>
<dbReference type="HAMAP" id="MF_01020">
    <property type="entry name" value="HisE"/>
    <property type="match status" value="1"/>
</dbReference>
<dbReference type="GO" id="GO:0005737">
    <property type="term" value="C:cytoplasm"/>
    <property type="evidence" value="ECO:0007669"/>
    <property type="project" value="UniProtKB-SubCell"/>
</dbReference>
<comment type="similarity">
    <text evidence="13">Belongs to the PRA-PH family.</text>
</comment>
<feature type="domain" description="Phosphoribosyl-AMP cyclohydrolase" evidence="14">
    <location>
        <begin position="41"/>
        <end position="107"/>
    </location>
</feature>
<evidence type="ECO:0000313" key="15">
    <source>
        <dbReference type="EMBL" id="PWH87081.1"/>
    </source>
</evidence>
<dbReference type="Pfam" id="PF01503">
    <property type="entry name" value="PRA-PH"/>
    <property type="match status" value="1"/>
</dbReference>
<comment type="caution">
    <text evidence="15">The sequence shown here is derived from an EMBL/GenBank/DDBJ whole genome shotgun (WGS) entry which is preliminary data.</text>
</comment>
<dbReference type="EC" id="3.6.1.31" evidence="13"/>
<dbReference type="SUPFAM" id="SSF101386">
    <property type="entry name" value="all-alpha NTP pyrophosphatases"/>
    <property type="match status" value="1"/>
</dbReference>
<evidence type="ECO:0000256" key="2">
    <source>
        <dbReference type="ARBA" id="ARBA00001460"/>
    </source>
</evidence>
<dbReference type="NCBIfam" id="NF002747">
    <property type="entry name" value="PRK02759.1"/>
    <property type="match status" value="1"/>
</dbReference>